<feature type="compositionally biased region" description="Polar residues" evidence="1">
    <location>
        <begin position="434"/>
        <end position="444"/>
    </location>
</feature>
<sequence>MSQLPARLGYTLCPPNGASKFQTTPMSTAPYRAAMGGFPIVQFPYSMPPTRRTTFSGALVPSPIAVVFILAHARWTFGHFSLDGEPRPAPVQTTLSAVAPLAFREPPVNSFRSQNPLFSSHFPAVPVPAAPVLPVLVGTTSARRTASALHSLPQHQGVVVNASAPHRGSRHPYPEQVSQGSASASNTTSGPSPFSTATSVSVLIWPFVVPGANAPAGFGTPILKIRNELLLNYVQAFDGHGLYLHPTVPSTDLASAHDFSRQLYTHLVDANLQLTLAPNVTDILTVVPFNQQPFVVLEASRYREVTTFRPCATMNDNSFSLETFKKLNKKAPNPNPDPRYRLEPLVITCLRILAPLQVSYENTHLLPDIECMDGYCPGGDSVTEVNVLCLIIGVAFPHSPQAVVPMNPPVVVAPPSASINNRPATPPNPPSMSLIRQRSPTSQGDPAGDRRVRPRADQPPVPFTLSAHANAVASQVLFMPNAYVNPAVSSQVPSTLNANANAVLPHFDEDPVPPPRPQLGPLVPGVDVASLRDVARWQNIVKLSVSDRAANPVSIAGESVDVVAECLLRLMLLIWERKDHMPETFVLPAGVSLCARNITIDSFFQSFATIRIGDTPANASTGPGPLRAMFRTAAKRLSTQHRFWKPLTSSAFIVPNLGLIRDDPPAARLTTFRAHGLFLALHCAVLGHGPLPISIWLLLALVLGKKAMLIPKNLLLHLDPVAYDVLAPWYDFHQDTPVPPASMPTHPLRLFMINVLNRQPSEIDNERTKEEHEAWHIMAFATVLLGDPAPFSHADFRSILRGFNLVLSERRLVEAVEDVSSHVVTFVTRFSADATTPYFVKLFEVLLKQYLNGVGHPEALRDIEVSDEEFMEHRTDHLLRANLMLGAAGDTDMCPMDKDWKILFRFNGRVDSTTAVAAPLHFHTCSYEVDVKIDRGMEQLLLSGVDSPSQLGTAFQTYLHSQLLSRKYNTALMACAHTMCPPPNGVCLKIPITSEHMAEGLAVYIKKSILPQVLVDLPMSSDPPRRSGRHRRPPPHADSPVSFAPFARLTRPIAEEELDSSSDESMLNEPPSTIGYNNDPDSDIEVIEAPETSGTPSSAPLIRNGSPDGVENSEHRSRALVDLQLNDFIALPDSAETLFMEHIDTVDGDCEKAVLLIAEIHRIRGTVAPVNSAPIQAPVAPILEMPVVTAPAMYFVGIRIARRCQTFAQVLDLAAPDPTLLERIISAGFPLGRALAAIQDRAGLLVGTSNMPVDAEEEFGNWQHNNFRELGAWSSLIPRLTDLTPTPESPLRSGLLSLRAVSSTLPLYVLYIYDELPAPIPAVQIATLFVSPPIAPIPAPAGPSAMLPSDAKSHYATIALAKSTFGTAYQHCIIERYAMKVANEVGIQFIGRTIRDAQVGNGLVIQLNDIPLAAGIPAATFQSFRTEFNKVRDVRARIRRFEDRRLDLQIDLNLATNVQRFETLRRLLDVMLAHEIVDDIFRADTTGDVRAQAANMSIGQLMGDVSTCRNLLKTYFT</sequence>
<gene>
    <name evidence="2" type="ORF">B0H16DRAFT_1478655</name>
</gene>
<reference evidence="2" key="1">
    <citation type="submission" date="2023-03" db="EMBL/GenBank/DDBJ databases">
        <title>Massive genome expansion in bonnet fungi (Mycena s.s.) driven by repeated elements and novel gene families across ecological guilds.</title>
        <authorList>
            <consortium name="Lawrence Berkeley National Laboratory"/>
            <person name="Harder C.B."/>
            <person name="Miyauchi S."/>
            <person name="Viragh M."/>
            <person name="Kuo A."/>
            <person name="Thoen E."/>
            <person name="Andreopoulos B."/>
            <person name="Lu D."/>
            <person name="Skrede I."/>
            <person name="Drula E."/>
            <person name="Henrissat B."/>
            <person name="Morin E."/>
            <person name="Kohler A."/>
            <person name="Barry K."/>
            <person name="LaButti K."/>
            <person name="Morin E."/>
            <person name="Salamov A."/>
            <person name="Lipzen A."/>
            <person name="Mereny Z."/>
            <person name="Hegedus B."/>
            <person name="Baldrian P."/>
            <person name="Stursova M."/>
            <person name="Weitz H."/>
            <person name="Taylor A."/>
            <person name="Grigoriev I.V."/>
            <person name="Nagy L.G."/>
            <person name="Martin F."/>
            <person name="Kauserud H."/>
        </authorList>
    </citation>
    <scope>NUCLEOTIDE SEQUENCE</scope>
    <source>
        <strain evidence="2">CBHHK182m</strain>
    </source>
</reference>
<protein>
    <submittedName>
        <fullName evidence="2">Uncharacterized protein</fullName>
    </submittedName>
</protein>
<accession>A0AAD7MEZ9</accession>
<dbReference type="EMBL" id="JARKIB010000343">
    <property type="protein sequence ID" value="KAJ7713411.1"/>
    <property type="molecule type" value="Genomic_DNA"/>
</dbReference>
<feature type="compositionally biased region" description="Basic and acidic residues" evidence="1">
    <location>
        <begin position="447"/>
        <end position="456"/>
    </location>
</feature>
<proteinExistence type="predicted"/>
<comment type="caution">
    <text evidence="2">The sequence shown here is derived from an EMBL/GenBank/DDBJ whole genome shotgun (WGS) entry which is preliminary data.</text>
</comment>
<name>A0AAD7MEZ9_9AGAR</name>
<feature type="region of interest" description="Disordered" evidence="1">
    <location>
        <begin position="417"/>
        <end position="461"/>
    </location>
</feature>
<evidence type="ECO:0000313" key="3">
    <source>
        <dbReference type="Proteomes" id="UP001215598"/>
    </source>
</evidence>
<feature type="compositionally biased region" description="Polar residues" evidence="1">
    <location>
        <begin position="176"/>
        <end position="191"/>
    </location>
</feature>
<evidence type="ECO:0000256" key="1">
    <source>
        <dbReference type="SAM" id="MobiDB-lite"/>
    </source>
</evidence>
<feature type="region of interest" description="Disordered" evidence="1">
    <location>
        <begin position="1017"/>
        <end position="1115"/>
    </location>
</feature>
<feature type="region of interest" description="Disordered" evidence="1">
    <location>
        <begin position="164"/>
        <end position="191"/>
    </location>
</feature>
<organism evidence="2 3">
    <name type="scientific">Mycena metata</name>
    <dbReference type="NCBI Taxonomy" id="1033252"/>
    <lineage>
        <taxon>Eukaryota</taxon>
        <taxon>Fungi</taxon>
        <taxon>Dikarya</taxon>
        <taxon>Basidiomycota</taxon>
        <taxon>Agaricomycotina</taxon>
        <taxon>Agaricomycetes</taxon>
        <taxon>Agaricomycetidae</taxon>
        <taxon>Agaricales</taxon>
        <taxon>Marasmiineae</taxon>
        <taxon>Mycenaceae</taxon>
        <taxon>Mycena</taxon>
    </lineage>
</organism>
<keyword evidence="3" id="KW-1185">Reference proteome</keyword>
<dbReference type="Proteomes" id="UP001215598">
    <property type="component" value="Unassembled WGS sequence"/>
</dbReference>
<evidence type="ECO:0000313" key="2">
    <source>
        <dbReference type="EMBL" id="KAJ7713411.1"/>
    </source>
</evidence>